<dbReference type="SUPFAM" id="SSF55811">
    <property type="entry name" value="Nudix"/>
    <property type="match status" value="1"/>
</dbReference>
<evidence type="ECO:0000256" key="1">
    <source>
        <dbReference type="ARBA" id="ARBA00001946"/>
    </source>
</evidence>
<gene>
    <name evidence="7" type="ORF">JQS43_07890</name>
</gene>
<organism evidence="7 8">
    <name type="scientific">Natronosporangium hydrolyticum</name>
    <dbReference type="NCBI Taxonomy" id="2811111"/>
    <lineage>
        <taxon>Bacteria</taxon>
        <taxon>Bacillati</taxon>
        <taxon>Actinomycetota</taxon>
        <taxon>Actinomycetes</taxon>
        <taxon>Micromonosporales</taxon>
        <taxon>Micromonosporaceae</taxon>
        <taxon>Natronosporangium</taxon>
    </lineage>
</organism>
<dbReference type="PANTHER" id="PTHR43046:SF14">
    <property type="entry name" value="MUTT_NUDIX FAMILY PROTEIN"/>
    <property type="match status" value="1"/>
</dbReference>
<evidence type="ECO:0000256" key="3">
    <source>
        <dbReference type="ARBA" id="ARBA00022801"/>
    </source>
</evidence>
<comment type="cofactor">
    <cofactor evidence="1">
        <name>Mg(2+)</name>
        <dbReference type="ChEBI" id="CHEBI:18420"/>
    </cofactor>
</comment>
<dbReference type="PROSITE" id="PS51462">
    <property type="entry name" value="NUDIX"/>
    <property type="match status" value="1"/>
</dbReference>
<sequence>MRPTGPLATIRNRAAAVAYPVFYRLPRGLRRWLVRRVAPTYTVGAVVLLYDIDQAGDRTGQLLLLRQPGNRGWSLPAGLLDRGERPIDGAARELAEETGVELTTGQLTPATPNAVIHHHGRWVDVVFEAQAPATETTLRVDGAEVHDAAWHPLADLPPLSRATARLLAHYGISSPHTPLDPQPTSGQPDQPGPA</sequence>
<evidence type="ECO:0000256" key="2">
    <source>
        <dbReference type="ARBA" id="ARBA00005582"/>
    </source>
</evidence>
<evidence type="ECO:0000259" key="6">
    <source>
        <dbReference type="PROSITE" id="PS51462"/>
    </source>
</evidence>
<dbReference type="AlphaFoldDB" id="A0A895YQE5"/>
<dbReference type="RefSeq" id="WP_239678412.1">
    <property type="nucleotide sequence ID" value="NZ_CP070499.1"/>
</dbReference>
<evidence type="ECO:0000313" key="7">
    <source>
        <dbReference type="EMBL" id="QSB16208.1"/>
    </source>
</evidence>
<protein>
    <submittedName>
        <fullName evidence="7">NUDIX hydrolase</fullName>
    </submittedName>
</protein>
<accession>A0A895YQE5</accession>
<evidence type="ECO:0000256" key="4">
    <source>
        <dbReference type="RuleBase" id="RU003476"/>
    </source>
</evidence>
<dbReference type="EMBL" id="CP070499">
    <property type="protein sequence ID" value="QSB16208.1"/>
    <property type="molecule type" value="Genomic_DNA"/>
</dbReference>
<comment type="similarity">
    <text evidence="2 4">Belongs to the Nudix hydrolase family.</text>
</comment>
<dbReference type="KEGG" id="nhy:JQS43_07890"/>
<dbReference type="InterPro" id="IPR020476">
    <property type="entry name" value="Nudix_hydrolase"/>
</dbReference>
<name>A0A895YQE5_9ACTN</name>
<dbReference type="InterPro" id="IPR015797">
    <property type="entry name" value="NUDIX_hydrolase-like_dom_sf"/>
</dbReference>
<feature type="region of interest" description="Disordered" evidence="5">
    <location>
        <begin position="172"/>
        <end position="194"/>
    </location>
</feature>
<dbReference type="InterPro" id="IPR020084">
    <property type="entry name" value="NUDIX_hydrolase_CS"/>
</dbReference>
<proteinExistence type="inferred from homology"/>
<dbReference type="Pfam" id="PF00293">
    <property type="entry name" value="NUDIX"/>
    <property type="match status" value="1"/>
</dbReference>
<dbReference type="InterPro" id="IPR000086">
    <property type="entry name" value="NUDIX_hydrolase_dom"/>
</dbReference>
<dbReference type="GO" id="GO:0016787">
    <property type="term" value="F:hydrolase activity"/>
    <property type="evidence" value="ECO:0007669"/>
    <property type="project" value="UniProtKB-KW"/>
</dbReference>
<keyword evidence="8" id="KW-1185">Reference proteome</keyword>
<dbReference type="PROSITE" id="PS00893">
    <property type="entry name" value="NUDIX_BOX"/>
    <property type="match status" value="1"/>
</dbReference>
<dbReference type="Proteomes" id="UP000662857">
    <property type="component" value="Chromosome"/>
</dbReference>
<dbReference type="PRINTS" id="PR00502">
    <property type="entry name" value="NUDIXFAMILY"/>
</dbReference>
<reference evidence="7" key="1">
    <citation type="submission" date="2021-02" db="EMBL/GenBank/DDBJ databases">
        <title>Natrosporangium hydrolyticum gen. nov., sp. nov, a haloalkaliphilic actinobacterium from a soda solonchak soil.</title>
        <authorList>
            <person name="Sorokin D.Y."/>
            <person name="Khijniak T.V."/>
            <person name="Zakharycheva A.P."/>
            <person name="Boueva O.V."/>
            <person name="Ariskina E.V."/>
            <person name="Hahnke R.L."/>
            <person name="Bunk B."/>
            <person name="Sproer C."/>
            <person name="Schumann P."/>
            <person name="Evtushenko L.I."/>
            <person name="Kublanov I.V."/>
        </authorList>
    </citation>
    <scope>NUCLEOTIDE SEQUENCE</scope>
    <source>
        <strain evidence="7">DSM 106523</strain>
    </source>
</reference>
<dbReference type="Gene3D" id="3.90.79.10">
    <property type="entry name" value="Nucleoside Triphosphate Pyrophosphohydrolase"/>
    <property type="match status" value="1"/>
</dbReference>
<dbReference type="CDD" id="cd02883">
    <property type="entry name" value="NUDIX_Hydrolase"/>
    <property type="match status" value="1"/>
</dbReference>
<dbReference type="PANTHER" id="PTHR43046">
    <property type="entry name" value="GDP-MANNOSE MANNOSYL HYDROLASE"/>
    <property type="match status" value="1"/>
</dbReference>
<feature type="domain" description="Nudix hydrolase" evidence="6">
    <location>
        <begin position="40"/>
        <end position="173"/>
    </location>
</feature>
<evidence type="ECO:0000313" key="8">
    <source>
        <dbReference type="Proteomes" id="UP000662857"/>
    </source>
</evidence>
<keyword evidence="3 4" id="KW-0378">Hydrolase</keyword>
<evidence type="ECO:0000256" key="5">
    <source>
        <dbReference type="SAM" id="MobiDB-lite"/>
    </source>
</evidence>